<dbReference type="HOGENOM" id="CLU_1798636_0_0_1"/>
<accession>V3ZSR3</accession>
<dbReference type="CTD" id="20236645"/>
<name>V3ZSR3_LOTGI</name>
<evidence type="ECO:0000313" key="1">
    <source>
        <dbReference type="EMBL" id="ESO83926.1"/>
    </source>
</evidence>
<dbReference type="GeneID" id="20236645"/>
<keyword evidence="2" id="KW-1185">Reference proteome</keyword>
<dbReference type="AlphaFoldDB" id="V3ZSR3"/>
<dbReference type="EMBL" id="KB203566">
    <property type="protein sequence ID" value="ESO83926.1"/>
    <property type="molecule type" value="Genomic_DNA"/>
</dbReference>
<dbReference type="RefSeq" id="XP_009065056.1">
    <property type="nucleotide sequence ID" value="XM_009066808.1"/>
</dbReference>
<dbReference type="KEGG" id="lgi:LOTGIDRAFT_155229"/>
<sequence length="144" mass="16357">MSNEVDSKPVSTMDGEKYLILRTNSTLDLYDSVLTDIERQFIAGYLICIGEVSTKTSRHFNIQTRIILKTHGFEDPNYIAVNAITVTEKTRKNGWDHFVMFITASPTWNSPLLSYSTLDIGKDVINTTIYFPINVTVKCNRIIS</sequence>
<reference evidence="1 2" key="1">
    <citation type="journal article" date="2013" name="Nature">
        <title>Insights into bilaterian evolution from three spiralian genomes.</title>
        <authorList>
            <person name="Simakov O."/>
            <person name="Marletaz F."/>
            <person name="Cho S.J."/>
            <person name="Edsinger-Gonzales E."/>
            <person name="Havlak P."/>
            <person name="Hellsten U."/>
            <person name="Kuo D.H."/>
            <person name="Larsson T."/>
            <person name="Lv J."/>
            <person name="Arendt D."/>
            <person name="Savage R."/>
            <person name="Osoegawa K."/>
            <person name="de Jong P."/>
            <person name="Grimwood J."/>
            <person name="Chapman J.A."/>
            <person name="Shapiro H."/>
            <person name="Aerts A."/>
            <person name="Otillar R.P."/>
            <person name="Terry A.Y."/>
            <person name="Boore J.L."/>
            <person name="Grigoriev I.V."/>
            <person name="Lindberg D.R."/>
            <person name="Seaver E.C."/>
            <person name="Weisblat D.A."/>
            <person name="Putnam N.H."/>
            <person name="Rokhsar D.S."/>
        </authorList>
    </citation>
    <scope>NUCLEOTIDE SEQUENCE [LARGE SCALE GENOMIC DNA]</scope>
</reference>
<evidence type="ECO:0000313" key="2">
    <source>
        <dbReference type="Proteomes" id="UP000030746"/>
    </source>
</evidence>
<proteinExistence type="predicted"/>
<organism evidence="1 2">
    <name type="scientific">Lottia gigantea</name>
    <name type="common">Giant owl limpet</name>
    <dbReference type="NCBI Taxonomy" id="225164"/>
    <lineage>
        <taxon>Eukaryota</taxon>
        <taxon>Metazoa</taxon>
        <taxon>Spiralia</taxon>
        <taxon>Lophotrochozoa</taxon>
        <taxon>Mollusca</taxon>
        <taxon>Gastropoda</taxon>
        <taxon>Patellogastropoda</taxon>
        <taxon>Lottioidea</taxon>
        <taxon>Lottiidae</taxon>
        <taxon>Lottia</taxon>
    </lineage>
</organism>
<protein>
    <submittedName>
        <fullName evidence="1">Uncharacterized protein</fullName>
    </submittedName>
</protein>
<dbReference type="Proteomes" id="UP000030746">
    <property type="component" value="Unassembled WGS sequence"/>
</dbReference>
<gene>
    <name evidence="1" type="ORF">LOTGIDRAFT_155229</name>
</gene>